<dbReference type="InterPro" id="IPR001646">
    <property type="entry name" value="5peptide_repeat"/>
</dbReference>
<name>A0A410WQ00_9BACL</name>
<protein>
    <submittedName>
        <fullName evidence="2">Pentapeptide repeat-containing protein</fullName>
    </submittedName>
</protein>
<reference evidence="1 4" key="2">
    <citation type="submission" date="2022-05" db="EMBL/GenBank/DDBJ databases">
        <title>Genome Sequencing of Bee-Associated Microbes.</title>
        <authorList>
            <person name="Dunlap C."/>
        </authorList>
    </citation>
    <scope>NUCLEOTIDE SEQUENCE [LARGE SCALE GENOMIC DNA]</scope>
    <source>
        <strain evidence="1 4">NRRL B-23120</strain>
    </source>
</reference>
<dbReference type="PANTHER" id="PTHR14136:SF17">
    <property type="entry name" value="BTB_POZ DOMAIN-CONTAINING PROTEIN KCTD9"/>
    <property type="match status" value="1"/>
</dbReference>
<dbReference type="EMBL" id="CP026520">
    <property type="protein sequence ID" value="QAV16411.1"/>
    <property type="molecule type" value="Genomic_DNA"/>
</dbReference>
<dbReference type="Proteomes" id="UP000288943">
    <property type="component" value="Chromosome"/>
</dbReference>
<dbReference type="PANTHER" id="PTHR14136">
    <property type="entry name" value="BTB_POZ DOMAIN-CONTAINING PROTEIN KCTD9"/>
    <property type="match status" value="1"/>
</dbReference>
<dbReference type="KEGG" id="pchi:PC41400_01330"/>
<evidence type="ECO:0000313" key="2">
    <source>
        <dbReference type="EMBL" id="QAV16411.1"/>
    </source>
</evidence>
<dbReference type="Gene3D" id="2.160.20.80">
    <property type="entry name" value="E3 ubiquitin-protein ligase SopA"/>
    <property type="match status" value="2"/>
</dbReference>
<evidence type="ECO:0000313" key="3">
    <source>
        <dbReference type="Proteomes" id="UP000288943"/>
    </source>
</evidence>
<dbReference type="OrthoDB" id="2579959at2"/>
<dbReference type="Pfam" id="PF13599">
    <property type="entry name" value="Pentapeptide_4"/>
    <property type="match status" value="1"/>
</dbReference>
<dbReference type="AlphaFoldDB" id="A0A410WQ00"/>
<dbReference type="EMBL" id="JAMDMJ010000018">
    <property type="protein sequence ID" value="MCY9597222.1"/>
    <property type="molecule type" value="Genomic_DNA"/>
</dbReference>
<evidence type="ECO:0000313" key="1">
    <source>
        <dbReference type="EMBL" id="MCY9597222.1"/>
    </source>
</evidence>
<dbReference type="Proteomes" id="UP001527202">
    <property type="component" value="Unassembled WGS sequence"/>
</dbReference>
<dbReference type="GeneID" id="95373458"/>
<reference evidence="2 3" key="1">
    <citation type="submission" date="2018-01" db="EMBL/GenBank/DDBJ databases">
        <title>The whole genome sequencing and assembly of Paenibacillus chitinolyticus KCCM 41400 strain.</title>
        <authorList>
            <person name="Kim J.-Y."/>
            <person name="Park M.-K."/>
            <person name="Lee Y.-J."/>
            <person name="Yi H."/>
            <person name="Bahn Y.-S."/>
            <person name="Kim J.F."/>
            <person name="Lee D.-W."/>
        </authorList>
    </citation>
    <scope>NUCLEOTIDE SEQUENCE [LARGE SCALE GENOMIC DNA]</scope>
    <source>
        <strain evidence="2 3">KCCM 41400</strain>
    </source>
</reference>
<proteinExistence type="predicted"/>
<dbReference type="RefSeq" id="WP_042231621.1">
    <property type="nucleotide sequence ID" value="NZ_CP026520.1"/>
</dbReference>
<dbReference type="SUPFAM" id="SSF141571">
    <property type="entry name" value="Pentapeptide repeat-like"/>
    <property type="match status" value="1"/>
</dbReference>
<accession>A0A410WQ00</accession>
<dbReference type="InterPro" id="IPR051082">
    <property type="entry name" value="Pentapeptide-BTB/POZ_domain"/>
</dbReference>
<sequence>MSKKQFITRWDDEQLAEANRSLAAVTGKSNLHKKDRLFPSSPFGQTAAGLEDFRGVELTETIQYLTVQGVDLSYARFVGAASLNTSTFTNCCFDRVKLDSRYVTREFSRCSFRGAKLNNARISERFEDCDFTGSNLSKAIANDVSFIRCRFSDVNFRGAMFMHCRFEECSFEGAVFHNGSLAGSRFTGETGLLPVWGNTILDGVKINGERLV</sequence>
<evidence type="ECO:0000313" key="4">
    <source>
        <dbReference type="Proteomes" id="UP001527202"/>
    </source>
</evidence>
<keyword evidence="4" id="KW-1185">Reference proteome</keyword>
<gene>
    <name evidence="1" type="ORF">M5X16_15790</name>
    <name evidence="2" type="ORF">PC41400_01330</name>
</gene>
<organism evidence="2 3">
    <name type="scientific">Paenibacillus chitinolyticus</name>
    <dbReference type="NCBI Taxonomy" id="79263"/>
    <lineage>
        <taxon>Bacteria</taxon>
        <taxon>Bacillati</taxon>
        <taxon>Bacillota</taxon>
        <taxon>Bacilli</taxon>
        <taxon>Bacillales</taxon>
        <taxon>Paenibacillaceae</taxon>
        <taxon>Paenibacillus</taxon>
    </lineage>
</organism>